<dbReference type="InterPro" id="IPR051916">
    <property type="entry name" value="GPI-anchor_lipid_remodeler"/>
</dbReference>
<gene>
    <name evidence="3" type="ORF">JHE00_17990</name>
</gene>
<keyword evidence="3" id="KW-0378">Hydrolase</keyword>
<feature type="chain" id="PRO_5037680796" evidence="1">
    <location>
        <begin position="34"/>
        <end position="275"/>
    </location>
</feature>
<keyword evidence="3" id="KW-0540">Nuclease</keyword>
<dbReference type="InterPro" id="IPR036691">
    <property type="entry name" value="Endo/exonu/phosph_ase_sf"/>
</dbReference>
<dbReference type="GO" id="GO:0016020">
    <property type="term" value="C:membrane"/>
    <property type="evidence" value="ECO:0007669"/>
    <property type="project" value="GOC"/>
</dbReference>
<dbReference type="InterPro" id="IPR005135">
    <property type="entry name" value="Endo/exonuclease/phosphatase"/>
</dbReference>
<keyword evidence="1" id="KW-0732">Signal</keyword>
<keyword evidence="4" id="KW-1185">Reference proteome</keyword>
<dbReference type="GO" id="GO:0004519">
    <property type="term" value="F:endonuclease activity"/>
    <property type="evidence" value="ECO:0007669"/>
    <property type="project" value="UniProtKB-KW"/>
</dbReference>
<reference evidence="3" key="1">
    <citation type="submission" date="2020-12" db="EMBL/GenBank/DDBJ databases">
        <title>Prauserella sp. ASG 168, a novel actinomycete isolated from cave rock.</title>
        <authorList>
            <person name="Suriyachadkun C."/>
        </authorList>
    </citation>
    <scope>NUCLEOTIDE SEQUENCE</scope>
    <source>
        <strain evidence="3">ASG 168</strain>
    </source>
</reference>
<dbReference type="PANTHER" id="PTHR14859">
    <property type="entry name" value="CALCOFLUOR WHITE HYPERSENSITIVE PROTEIN PRECURSOR"/>
    <property type="match status" value="1"/>
</dbReference>
<dbReference type="Proteomes" id="UP000635245">
    <property type="component" value="Unassembled WGS sequence"/>
</dbReference>
<dbReference type="AlphaFoldDB" id="A0A934QVS1"/>
<dbReference type="PANTHER" id="PTHR14859:SF15">
    <property type="entry name" value="ENDONUCLEASE_EXONUCLEASE_PHOSPHATASE DOMAIN-CONTAINING PROTEIN"/>
    <property type="match status" value="1"/>
</dbReference>
<dbReference type="Gene3D" id="3.60.10.10">
    <property type="entry name" value="Endonuclease/exonuclease/phosphatase"/>
    <property type="match status" value="1"/>
</dbReference>
<dbReference type="EMBL" id="JAENJH010000004">
    <property type="protein sequence ID" value="MBK1786224.1"/>
    <property type="molecule type" value="Genomic_DNA"/>
</dbReference>
<keyword evidence="3" id="KW-0255">Endonuclease</keyword>
<accession>A0A934QVS1</accession>
<dbReference type="RefSeq" id="WP_200319486.1">
    <property type="nucleotide sequence ID" value="NZ_JAENJH010000004.1"/>
</dbReference>
<proteinExistence type="predicted"/>
<evidence type="ECO:0000256" key="1">
    <source>
        <dbReference type="SAM" id="SignalP"/>
    </source>
</evidence>
<sequence>MRTLRTGRGPRRALTLALAAGTLAALTTAPAHAVGELTVLSFNIHHAQGTDDVLDLERTARVIRSSEADVVGLQEVDKHFSERSDWADQAGELAELLGYHVAFGANIDRDPPAQGRPRVQYGTAVLSRYPITSAENTHLTSSPGEEQRGLLHAELDVDGVPVHLYNTHLAAGSEQDRLSQAREIVDLAGSAERSVLVGDLNALPGAPEIRTLDEVFTDAWTAGDGDGATYPSASPDRRIDYVLTGGSARPVETKVLDTEPEASDHLPVVSRVEIP</sequence>
<feature type="domain" description="Endonuclease/exonuclease/phosphatase" evidence="2">
    <location>
        <begin position="40"/>
        <end position="265"/>
    </location>
</feature>
<dbReference type="Pfam" id="PF03372">
    <property type="entry name" value="Exo_endo_phos"/>
    <property type="match status" value="1"/>
</dbReference>
<feature type="signal peptide" evidence="1">
    <location>
        <begin position="1"/>
        <end position="33"/>
    </location>
</feature>
<evidence type="ECO:0000313" key="3">
    <source>
        <dbReference type="EMBL" id="MBK1786224.1"/>
    </source>
</evidence>
<name>A0A934QVS1_9PSEU</name>
<organism evidence="3 4">
    <name type="scientific">Prauserella cavernicola</name>
    <dbReference type="NCBI Taxonomy" id="2800127"/>
    <lineage>
        <taxon>Bacteria</taxon>
        <taxon>Bacillati</taxon>
        <taxon>Actinomycetota</taxon>
        <taxon>Actinomycetes</taxon>
        <taxon>Pseudonocardiales</taxon>
        <taxon>Pseudonocardiaceae</taxon>
        <taxon>Prauserella</taxon>
    </lineage>
</organism>
<protein>
    <submittedName>
        <fullName evidence="3">Endonuclease/exonuclease/phosphatase family protein</fullName>
    </submittedName>
</protein>
<evidence type="ECO:0000259" key="2">
    <source>
        <dbReference type="Pfam" id="PF03372"/>
    </source>
</evidence>
<dbReference type="GO" id="GO:0006506">
    <property type="term" value="P:GPI anchor biosynthetic process"/>
    <property type="evidence" value="ECO:0007669"/>
    <property type="project" value="TreeGrafter"/>
</dbReference>
<dbReference type="SUPFAM" id="SSF56219">
    <property type="entry name" value="DNase I-like"/>
    <property type="match status" value="1"/>
</dbReference>
<comment type="caution">
    <text evidence="3">The sequence shown here is derived from an EMBL/GenBank/DDBJ whole genome shotgun (WGS) entry which is preliminary data.</text>
</comment>
<evidence type="ECO:0000313" key="4">
    <source>
        <dbReference type="Proteomes" id="UP000635245"/>
    </source>
</evidence>